<dbReference type="STRING" id="1703345.A3860_01050"/>
<dbReference type="RefSeq" id="WP_081144676.1">
    <property type="nucleotide sequence ID" value="NZ_LVYD01000001.1"/>
</dbReference>
<accession>A0A1V9G8T0</accession>
<sequence>MKQVITLLAGISMYITGLAQTDSTEHEQNDTIRVGGMIIIKKHGHDKDNDNNEAKSYHRKNKSGRISTNWWIVDLGFTNYTDNTDYTSAAIQNPVTGFAPGLNKDDFKLRTGKSVNVNIWVFMQKLNITHNVVNLKYGLGVELNNYRYRQPIKFLTNPTQVVFDNVKSYSKNKLAADYITVPLLLNFNFTPHKKHGFGFSAGASAGYLYSSRQKTITNTDGKEKEHDDFDLRPWKISYIGELTLGYVKLYASIASQSMFEKGLDQTPYSFGLRLSNW</sequence>
<reference evidence="2 3" key="1">
    <citation type="submission" date="2016-03" db="EMBL/GenBank/DDBJ databases">
        <title>Niastella vici sp. nov., isolated from farmland soil.</title>
        <authorList>
            <person name="Chen L."/>
            <person name="Wang D."/>
            <person name="Yang S."/>
            <person name="Wang G."/>
        </authorList>
    </citation>
    <scope>NUCLEOTIDE SEQUENCE [LARGE SCALE GENOMIC DNA]</scope>
    <source>
        <strain evidence="2 3">DJ57</strain>
    </source>
</reference>
<dbReference type="InterPro" id="IPR025665">
    <property type="entry name" value="Beta-barrel_OMP_2"/>
</dbReference>
<evidence type="ECO:0000313" key="2">
    <source>
        <dbReference type="EMBL" id="OQP66977.1"/>
    </source>
</evidence>
<dbReference type="OrthoDB" id="666719at2"/>
<comment type="caution">
    <text evidence="2">The sequence shown here is derived from an EMBL/GenBank/DDBJ whole genome shotgun (WGS) entry which is preliminary data.</text>
</comment>
<keyword evidence="3" id="KW-1185">Reference proteome</keyword>
<feature type="domain" description="Outer membrane protein beta-barrel" evidence="1">
    <location>
        <begin position="101"/>
        <end position="246"/>
    </location>
</feature>
<name>A0A1V9G8T0_9BACT</name>
<evidence type="ECO:0000259" key="1">
    <source>
        <dbReference type="Pfam" id="PF13568"/>
    </source>
</evidence>
<dbReference type="Pfam" id="PF13568">
    <property type="entry name" value="OMP_b-brl_2"/>
    <property type="match status" value="1"/>
</dbReference>
<dbReference type="Proteomes" id="UP000192796">
    <property type="component" value="Unassembled WGS sequence"/>
</dbReference>
<dbReference type="EMBL" id="LVYD01000001">
    <property type="protein sequence ID" value="OQP66977.1"/>
    <property type="molecule type" value="Genomic_DNA"/>
</dbReference>
<gene>
    <name evidence="2" type="ORF">A3860_01050</name>
</gene>
<evidence type="ECO:0000313" key="3">
    <source>
        <dbReference type="Proteomes" id="UP000192796"/>
    </source>
</evidence>
<organism evidence="2 3">
    <name type="scientific">Niastella vici</name>
    <dbReference type="NCBI Taxonomy" id="1703345"/>
    <lineage>
        <taxon>Bacteria</taxon>
        <taxon>Pseudomonadati</taxon>
        <taxon>Bacteroidota</taxon>
        <taxon>Chitinophagia</taxon>
        <taxon>Chitinophagales</taxon>
        <taxon>Chitinophagaceae</taxon>
        <taxon>Niastella</taxon>
    </lineage>
</organism>
<protein>
    <recommendedName>
        <fullName evidence="1">Outer membrane protein beta-barrel domain-containing protein</fullName>
    </recommendedName>
</protein>
<proteinExistence type="predicted"/>
<dbReference type="AlphaFoldDB" id="A0A1V9G8T0"/>